<keyword evidence="2" id="KW-1003">Cell membrane</keyword>
<accession>A0A429XZA0</accession>
<evidence type="ECO:0000313" key="7">
    <source>
        <dbReference type="EMBL" id="RST74087.1"/>
    </source>
</evidence>
<comment type="subcellular location">
    <subcellularLocation>
        <location evidence="1">Cell membrane</location>
        <topology evidence="1">Multi-pass membrane protein</topology>
    </subcellularLocation>
</comment>
<protein>
    <submittedName>
        <fullName evidence="7">YfcC family protein</fullName>
    </submittedName>
</protein>
<feature type="transmembrane region" description="Helical" evidence="6">
    <location>
        <begin position="86"/>
        <end position="110"/>
    </location>
</feature>
<feature type="transmembrane region" description="Helical" evidence="6">
    <location>
        <begin position="282"/>
        <end position="304"/>
    </location>
</feature>
<feature type="transmembrane region" description="Helical" evidence="6">
    <location>
        <begin position="122"/>
        <end position="140"/>
    </location>
</feature>
<organism evidence="7 8">
    <name type="scientific">Siminovitchia acidinfaciens</name>
    <dbReference type="NCBI Taxonomy" id="2321395"/>
    <lineage>
        <taxon>Bacteria</taxon>
        <taxon>Bacillati</taxon>
        <taxon>Bacillota</taxon>
        <taxon>Bacilli</taxon>
        <taxon>Bacillales</taxon>
        <taxon>Bacillaceae</taxon>
        <taxon>Siminovitchia</taxon>
    </lineage>
</organism>
<evidence type="ECO:0000313" key="8">
    <source>
        <dbReference type="Proteomes" id="UP000287156"/>
    </source>
</evidence>
<evidence type="ECO:0000256" key="4">
    <source>
        <dbReference type="ARBA" id="ARBA00022989"/>
    </source>
</evidence>
<dbReference type="InterPro" id="IPR018385">
    <property type="entry name" value="C4_dicarb_anaerob_car-like"/>
</dbReference>
<evidence type="ECO:0000256" key="3">
    <source>
        <dbReference type="ARBA" id="ARBA00022692"/>
    </source>
</evidence>
<dbReference type="PANTHER" id="PTHR43652:SF6">
    <property type="entry name" value="ARGININE REPRESSOR"/>
    <property type="match status" value="1"/>
</dbReference>
<keyword evidence="4 6" id="KW-1133">Transmembrane helix</keyword>
<feature type="transmembrane region" description="Helical" evidence="6">
    <location>
        <begin position="417"/>
        <end position="435"/>
    </location>
</feature>
<dbReference type="PANTHER" id="PTHR43652">
    <property type="entry name" value="BASIC AMINO ACID ANTIPORTER YFCC-RELATED"/>
    <property type="match status" value="1"/>
</dbReference>
<feature type="transmembrane region" description="Helical" evidence="6">
    <location>
        <begin position="20"/>
        <end position="37"/>
    </location>
</feature>
<feature type="transmembrane region" description="Helical" evidence="6">
    <location>
        <begin position="203"/>
        <end position="221"/>
    </location>
</feature>
<keyword evidence="3 6" id="KW-0812">Transmembrane</keyword>
<feature type="transmembrane region" description="Helical" evidence="6">
    <location>
        <begin position="316"/>
        <end position="335"/>
    </location>
</feature>
<name>A0A429XZA0_9BACI</name>
<proteinExistence type="predicted"/>
<sequence>MFRGDEVSRDKKQIFPHTYAFLFSILLIAWVATYFITPGEFQRVINKETGQTAVVEGTYRIIDSNPTHIFDVFKAIPLGMEDAAKIIFYIFIVGGVFGIIRATGVIEAGIDRLMARMAGRERLLVPGFMVLFSVGGFSFGMAEETIIFVPIGIAIARAAGFDAVTGTAMITLGAASGFIGGMMNPFTVGVAQEIAEVPLFTGFFFRLCVYIVILAIGMWYVSRYAFKVKKDPSNSVIFDLEKKDDGAADIPPIRDRHYLVFSVVGIGLVINMYGVMKWEWFLTELTASFIVIGVIAGVVGKLSFNKIFDAFVEGAKAMTFGALMVGFARAILIVLEEGHVVDTIIYSMANLIQGMPKTYTAIGMFFVQSLLNFFIPAGPAQAATTMPIMVPVSDLTGMSRQVAVLAFQYGDAITNSIIPTSSALMGYLAVAGIPYERWVRFVWKLILVWMVVAIIALIVAAMIGLR</sequence>
<dbReference type="OrthoDB" id="255482at2"/>
<dbReference type="GO" id="GO:0005886">
    <property type="term" value="C:plasma membrane"/>
    <property type="evidence" value="ECO:0007669"/>
    <property type="project" value="UniProtKB-SubCell"/>
</dbReference>
<evidence type="ECO:0000256" key="5">
    <source>
        <dbReference type="ARBA" id="ARBA00023136"/>
    </source>
</evidence>
<evidence type="ECO:0000256" key="6">
    <source>
        <dbReference type="SAM" id="Phobius"/>
    </source>
</evidence>
<comment type="caution">
    <text evidence="7">The sequence shown here is derived from an EMBL/GenBank/DDBJ whole genome shotgun (WGS) entry which is preliminary data.</text>
</comment>
<dbReference type="EMBL" id="QYTV02000004">
    <property type="protein sequence ID" value="RST74087.1"/>
    <property type="molecule type" value="Genomic_DNA"/>
</dbReference>
<dbReference type="Proteomes" id="UP000287156">
    <property type="component" value="Unassembled WGS sequence"/>
</dbReference>
<dbReference type="Pfam" id="PF03606">
    <property type="entry name" value="DcuC"/>
    <property type="match status" value="1"/>
</dbReference>
<feature type="transmembrane region" description="Helical" evidence="6">
    <location>
        <begin position="171"/>
        <end position="191"/>
    </location>
</feature>
<keyword evidence="8" id="KW-1185">Reference proteome</keyword>
<evidence type="ECO:0000256" key="2">
    <source>
        <dbReference type="ARBA" id="ARBA00022475"/>
    </source>
</evidence>
<reference evidence="7" key="1">
    <citation type="submission" date="2018-12" db="EMBL/GenBank/DDBJ databases">
        <authorList>
            <person name="Sun L."/>
            <person name="Chen Z."/>
        </authorList>
    </citation>
    <scope>NUCLEOTIDE SEQUENCE [LARGE SCALE GENOMIC DNA]</scope>
    <source>
        <strain evidence="7">3-2-2</strain>
    </source>
</reference>
<dbReference type="AlphaFoldDB" id="A0A429XZA0"/>
<dbReference type="InterPro" id="IPR051679">
    <property type="entry name" value="DASS-Related_Transporters"/>
</dbReference>
<gene>
    <name evidence="7" type="ORF">D4T97_010405</name>
</gene>
<feature type="transmembrane region" description="Helical" evidence="6">
    <location>
        <begin position="441"/>
        <end position="465"/>
    </location>
</feature>
<keyword evidence="5 6" id="KW-0472">Membrane</keyword>
<feature type="transmembrane region" description="Helical" evidence="6">
    <location>
        <begin position="258"/>
        <end position="276"/>
    </location>
</feature>
<evidence type="ECO:0000256" key="1">
    <source>
        <dbReference type="ARBA" id="ARBA00004651"/>
    </source>
</evidence>
<dbReference type="RefSeq" id="WP_126050403.1">
    <property type="nucleotide sequence ID" value="NZ_QYTV02000004.1"/>
</dbReference>